<protein>
    <recommendedName>
        <fullName evidence="5">Tail fiber protein</fullName>
    </recommendedName>
</protein>
<accession>A0A7U0J5B5</accession>
<organism evidence="3 4">
    <name type="scientific">Klebsiella phage vB_KpM_FBKp24</name>
    <dbReference type="NCBI Taxonomy" id="2801834"/>
    <lineage>
        <taxon>Viruses</taxon>
        <taxon>Duplodnaviria</taxon>
        <taxon>Heunggongvirae</taxon>
        <taxon>Uroviricota</taxon>
        <taxon>Caudoviricetes</taxon>
        <taxon>Chimalliviridae</taxon>
        <taxon>Maaswegvirus</taxon>
        <taxon>Maaswegvirus Kp24</taxon>
    </lineage>
</organism>
<dbReference type="SUPFAM" id="SSF51126">
    <property type="entry name" value="Pectin lyase-like"/>
    <property type="match status" value="1"/>
</dbReference>
<comment type="subcellular location">
    <subcellularLocation>
        <location evidence="1">Virion</location>
    </subcellularLocation>
</comment>
<evidence type="ECO:0000256" key="2">
    <source>
        <dbReference type="ARBA" id="ARBA00022844"/>
    </source>
</evidence>
<gene>
    <name evidence="3" type="ORF">vBKpMFBKp24_308</name>
</gene>
<evidence type="ECO:0000313" key="4">
    <source>
        <dbReference type="Proteomes" id="UP000596381"/>
    </source>
</evidence>
<dbReference type="Proteomes" id="UP000596381">
    <property type="component" value="Segment"/>
</dbReference>
<dbReference type="GO" id="GO:0044423">
    <property type="term" value="C:virion component"/>
    <property type="evidence" value="ECO:0007669"/>
    <property type="project" value="UniProtKB-KW"/>
</dbReference>
<keyword evidence="4" id="KW-1185">Reference proteome</keyword>
<name>A0A7U0J5B5_9CAUD</name>
<sequence>MASEIYVKLSEMDRPSKPVNDSDLVFIAQNESGVVESKAAAISDLRALLNFENAYTTTTLGLADTEANQIFYVFVDATKTTVKSYINRNGIAEAILNADGTLKINYTLVGIDAIQKEINSVYSTGGSNSVGHVRTEIESNSASVAKTLNGLPVNIWEFSNLVTKKDNPNDPSTWDWSPAVSAAIDKCIYQKQINISNAQRYCSGWLFFPPGKYRLDSKIVKDLSSITYETGKPRFRIMGQGAYISSNVNKDYLLTFTGGRLEMDGITFIKEPGIFAYYIKLGSEVTANSMAVGGRFSNLNFMSPTKAITFGQCYDAVFDCIYMTGFVAVDDSDTNNPATGIHILPQATDNSNNIVFIRPHIETSYTKNYIAIKVDPTSTSSTHHNIKFEGGHIETHFYGAKWFSLGGGTQFNFDTVVFTDNGSGGTDTAGTYELGYINQGIVKFTGCTFQTLRKSSVAYDSSIHTSMIRFGSSTNTGRIFDSCYFSSAFSEVSGNGTIAPIFDVSASTQGKRAYQLINCAINNFTRRISSGLILNDLKVATRKYIVDVDSDNNSALSIYYTNTDGSFNPTTPILSVAQDGTISGYLIKTTASISSGNILQIGNNNTTAGDRRLDFYPYGNTTLGGRILLGNTGPMTFTSYLSGMNFVANGGASQFNFMGSVVPNSNANYDFGSAALSWKNAYFTGTITVNGNPVGVKVAVPSSATSAGSVGQWAADTNYLYVCIATNTWVRSALTTW</sequence>
<evidence type="ECO:0008006" key="5">
    <source>
        <dbReference type="Google" id="ProtNLM"/>
    </source>
</evidence>
<evidence type="ECO:0000313" key="3">
    <source>
        <dbReference type="EMBL" id="QQV92009.1"/>
    </source>
</evidence>
<evidence type="ECO:0000256" key="1">
    <source>
        <dbReference type="ARBA" id="ARBA00004328"/>
    </source>
</evidence>
<dbReference type="GO" id="GO:0019058">
    <property type="term" value="P:viral life cycle"/>
    <property type="evidence" value="ECO:0007669"/>
    <property type="project" value="UniProtKB-ARBA"/>
</dbReference>
<keyword evidence="2" id="KW-0946">Virion</keyword>
<dbReference type="InterPro" id="IPR011050">
    <property type="entry name" value="Pectin_lyase_fold/virulence"/>
</dbReference>
<reference evidence="3 4" key="1">
    <citation type="submission" date="2020-12" db="EMBL/GenBank/DDBJ databases">
        <title>Genomic characterization of four novel bacteriophages infecting Klebsiella pneumoniae.</title>
        <authorList>
            <person name="Estrada Bonilla B."/>
            <person name="Costa A.R."/>
            <person name="van Rossum T."/>
            <person name="Hagedoorn S."/>
            <person name="Wallinga H."/>
            <person name="Xiao M."/>
            <person name="Song W."/>
            <person name="Haas P.-J."/>
            <person name="Nobrega F.L."/>
            <person name="Brouns S.J.J."/>
        </authorList>
    </citation>
    <scope>NUCLEOTIDE SEQUENCE [LARGE SCALE GENOMIC DNA]</scope>
</reference>
<dbReference type="EMBL" id="MW394391">
    <property type="protein sequence ID" value="QQV92009.1"/>
    <property type="molecule type" value="Genomic_DNA"/>
</dbReference>
<proteinExistence type="predicted"/>
<dbReference type="GO" id="GO:0051701">
    <property type="term" value="P:biological process involved in interaction with host"/>
    <property type="evidence" value="ECO:0007669"/>
    <property type="project" value="UniProtKB-ARBA"/>
</dbReference>